<feature type="domain" description="TACO1/YebC-like N-terminal" evidence="8">
    <location>
        <begin position="5"/>
        <end position="75"/>
    </location>
</feature>
<keyword evidence="3 6" id="KW-0805">Transcription regulation</keyword>
<sequence length="249" mass="26480">MAGHSAFKNIMHKKGRKDAARAKMFAKLAREITVAAKSGMPDPDKNPRLRLAVQAARAENMPKDNIERAIKKAVGGDTETYEEIRYEGYAAGGVAVIAEALTDNRNRTGGAVRAVFTKHGGNLAATGSVAHMFQHVGEIRFKPDAGSADTVLEAAIEAGADDAVSDDTGHLVTCSFDSLGTIAAALEEKLGEPQSVKAVWKPNLTTDVDEDNAQAIMKLIAALEDDDDVQNVFANFEVSEEVLSKLTAA</sequence>
<evidence type="ECO:0000259" key="8">
    <source>
        <dbReference type="Pfam" id="PF20772"/>
    </source>
</evidence>
<dbReference type="GO" id="GO:0003677">
    <property type="term" value="F:DNA binding"/>
    <property type="evidence" value="ECO:0007669"/>
    <property type="project" value="UniProtKB-UniRule"/>
</dbReference>
<feature type="domain" description="TACO1/YebC-like second and third" evidence="7">
    <location>
        <begin position="81"/>
        <end position="236"/>
    </location>
</feature>
<dbReference type="SUPFAM" id="SSF75625">
    <property type="entry name" value="YebC-like"/>
    <property type="match status" value="1"/>
</dbReference>
<evidence type="ECO:0000256" key="4">
    <source>
        <dbReference type="ARBA" id="ARBA00023125"/>
    </source>
</evidence>
<dbReference type="PANTHER" id="PTHR12532:SF6">
    <property type="entry name" value="TRANSCRIPTIONAL REGULATORY PROTEIN YEBC-RELATED"/>
    <property type="match status" value="1"/>
</dbReference>
<name>V5SBZ5_9HYPH</name>
<evidence type="ECO:0000256" key="6">
    <source>
        <dbReference type="HAMAP-Rule" id="MF_00693"/>
    </source>
</evidence>
<dbReference type="NCBIfam" id="NF001030">
    <property type="entry name" value="PRK00110.1"/>
    <property type="match status" value="1"/>
</dbReference>
<gene>
    <name evidence="9" type="ORF">W911_08365</name>
</gene>
<dbReference type="InterPro" id="IPR048300">
    <property type="entry name" value="TACO1_YebC-like_2nd/3rd_dom"/>
</dbReference>
<keyword evidence="10" id="KW-1185">Reference proteome</keyword>
<dbReference type="PATRIC" id="fig|1029756.8.peg.1744"/>
<dbReference type="STRING" id="1029756.W911_08365"/>
<dbReference type="Gene3D" id="3.30.70.980">
    <property type="match status" value="2"/>
</dbReference>
<evidence type="ECO:0000259" key="7">
    <source>
        <dbReference type="Pfam" id="PF01709"/>
    </source>
</evidence>
<dbReference type="Gene3D" id="1.10.10.200">
    <property type="match status" value="1"/>
</dbReference>
<accession>V5SBZ5</accession>
<keyword evidence="5 6" id="KW-0804">Transcription</keyword>
<reference evidence="9 10" key="1">
    <citation type="journal article" date="2014" name="Genome Announc.">
        <title>Complete Genome Sequence of Hyphomicrobium nitrativorans Strain NL23, a Denitrifying Bacterium Isolated from Biofilm of a Methanol-Fed Denitrification System Treating Seawater at the Montreal Biodome.</title>
        <authorList>
            <person name="Martineau C."/>
            <person name="Villeneuve C."/>
            <person name="Mauffrey F."/>
            <person name="Villemur R."/>
        </authorList>
    </citation>
    <scope>NUCLEOTIDE SEQUENCE [LARGE SCALE GENOMIC DNA]</scope>
    <source>
        <strain evidence="9">NL23</strain>
    </source>
</reference>
<comment type="subcellular location">
    <subcellularLocation>
        <location evidence="6">Cytoplasm</location>
    </subcellularLocation>
</comment>
<evidence type="ECO:0000313" key="9">
    <source>
        <dbReference type="EMBL" id="AHB48401.1"/>
    </source>
</evidence>
<keyword evidence="4 6" id="KW-0238">DNA-binding</keyword>
<dbReference type="InterPro" id="IPR049083">
    <property type="entry name" value="TACO1_YebC_N"/>
</dbReference>
<comment type="similarity">
    <text evidence="1 6">Belongs to the TACO1 family.</text>
</comment>
<dbReference type="EMBL" id="CP006912">
    <property type="protein sequence ID" value="AHB48401.1"/>
    <property type="molecule type" value="Genomic_DNA"/>
</dbReference>
<dbReference type="GO" id="GO:0006355">
    <property type="term" value="P:regulation of DNA-templated transcription"/>
    <property type="evidence" value="ECO:0007669"/>
    <property type="project" value="UniProtKB-UniRule"/>
</dbReference>
<dbReference type="InterPro" id="IPR029072">
    <property type="entry name" value="YebC-like"/>
</dbReference>
<dbReference type="OrthoDB" id="9781053at2"/>
<keyword evidence="2 6" id="KW-0963">Cytoplasm</keyword>
<dbReference type="InterPro" id="IPR017856">
    <property type="entry name" value="Integrase-like_N"/>
</dbReference>
<organism evidence="9 10">
    <name type="scientific">Hyphomicrobium nitrativorans NL23</name>
    <dbReference type="NCBI Taxonomy" id="1029756"/>
    <lineage>
        <taxon>Bacteria</taxon>
        <taxon>Pseudomonadati</taxon>
        <taxon>Pseudomonadota</taxon>
        <taxon>Alphaproteobacteria</taxon>
        <taxon>Hyphomicrobiales</taxon>
        <taxon>Hyphomicrobiaceae</taxon>
        <taxon>Hyphomicrobium</taxon>
    </lineage>
</organism>
<evidence type="ECO:0000313" key="10">
    <source>
        <dbReference type="Proteomes" id="UP000018542"/>
    </source>
</evidence>
<dbReference type="HOGENOM" id="CLU_062974_2_2_5"/>
<evidence type="ECO:0000256" key="5">
    <source>
        <dbReference type="ARBA" id="ARBA00023163"/>
    </source>
</evidence>
<dbReference type="RefSeq" id="WP_023787052.1">
    <property type="nucleotide sequence ID" value="NC_022997.1"/>
</dbReference>
<proteinExistence type="inferred from homology"/>
<dbReference type="Pfam" id="PF01709">
    <property type="entry name" value="Transcrip_reg"/>
    <property type="match status" value="1"/>
</dbReference>
<dbReference type="AlphaFoldDB" id="V5SBZ5"/>
<dbReference type="HAMAP" id="MF_00693">
    <property type="entry name" value="Transcrip_reg_TACO1"/>
    <property type="match status" value="1"/>
</dbReference>
<evidence type="ECO:0000256" key="3">
    <source>
        <dbReference type="ARBA" id="ARBA00023015"/>
    </source>
</evidence>
<dbReference type="NCBIfam" id="TIGR01033">
    <property type="entry name" value="YebC/PmpR family DNA-binding transcriptional regulator"/>
    <property type="match status" value="1"/>
</dbReference>
<dbReference type="InterPro" id="IPR026564">
    <property type="entry name" value="Transcrip_reg_TACO1-like_dom3"/>
</dbReference>
<protein>
    <recommendedName>
        <fullName evidence="6">Probable transcriptional regulatory protein W911_08365</fullName>
    </recommendedName>
</protein>
<evidence type="ECO:0000256" key="1">
    <source>
        <dbReference type="ARBA" id="ARBA00008724"/>
    </source>
</evidence>
<dbReference type="FunFam" id="1.10.10.200:FF:000002">
    <property type="entry name" value="Probable transcriptional regulatory protein CLM62_37755"/>
    <property type="match status" value="1"/>
</dbReference>
<dbReference type="Proteomes" id="UP000018542">
    <property type="component" value="Chromosome"/>
</dbReference>
<dbReference type="NCBIfam" id="NF009044">
    <property type="entry name" value="PRK12378.1"/>
    <property type="match status" value="1"/>
</dbReference>
<dbReference type="PANTHER" id="PTHR12532">
    <property type="entry name" value="TRANSLATIONAL ACTIVATOR OF CYTOCHROME C OXIDASE 1"/>
    <property type="match status" value="1"/>
</dbReference>
<dbReference type="InterPro" id="IPR002876">
    <property type="entry name" value="Transcrip_reg_TACO1-like"/>
</dbReference>
<dbReference type="KEGG" id="hni:W911_08365"/>
<dbReference type="GO" id="GO:0005829">
    <property type="term" value="C:cytosol"/>
    <property type="evidence" value="ECO:0007669"/>
    <property type="project" value="TreeGrafter"/>
</dbReference>
<evidence type="ECO:0000256" key="2">
    <source>
        <dbReference type="ARBA" id="ARBA00022490"/>
    </source>
</evidence>
<dbReference type="Pfam" id="PF20772">
    <property type="entry name" value="TACO1_YebC_N"/>
    <property type="match status" value="1"/>
</dbReference>